<gene>
    <name evidence="8" type="ORF">MGAL_10B065841</name>
</gene>
<feature type="domain" description="EGF-like" evidence="7">
    <location>
        <begin position="131"/>
        <end position="165"/>
    </location>
</feature>
<feature type="signal peptide" evidence="6">
    <location>
        <begin position="1"/>
        <end position="21"/>
    </location>
</feature>
<feature type="chain" id="PRO_5032838634" description="EGF-like domain-containing protein" evidence="6">
    <location>
        <begin position="22"/>
        <end position="217"/>
    </location>
</feature>
<dbReference type="Pfam" id="PF00008">
    <property type="entry name" value="EGF"/>
    <property type="match status" value="1"/>
</dbReference>
<dbReference type="OrthoDB" id="430340at2759"/>
<keyword evidence="3" id="KW-0677">Repeat</keyword>
<dbReference type="SMART" id="SM00179">
    <property type="entry name" value="EGF_CA"/>
    <property type="match status" value="1"/>
</dbReference>
<evidence type="ECO:0000259" key="7">
    <source>
        <dbReference type="PROSITE" id="PS50026"/>
    </source>
</evidence>
<protein>
    <recommendedName>
        <fullName evidence="7">EGF-like domain-containing protein</fullName>
    </recommendedName>
</protein>
<keyword evidence="2 6" id="KW-0732">Signal</keyword>
<evidence type="ECO:0000256" key="5">
    <source>
        <dbReference type="PROSITE-ProRule" id="PRU00076"/>
    </source>
</evidence>
<dbReference type="GO" id="GO:0005509">
    <property type="term" value="F:calcium ion binding"/>
    <property type="evidence" value="ECO:0007669"/>
    <property type="project" value="InterPro"/>
</dbReference>
<comment type="caution">
    <text evidence="8">The sequence shown here is derived from an EMBL/GenBank/DDBJ whole genome shotgun (WGS) entry which is preliminary data.</text>
</comment>
<dbReference type="InterPro" id="IPR000742">
    <property type="entry name" value="EGF"/>
</dbReference>
<dbReference type="PANTHER" id="PTHR12916">
    <property type="entry name" value="CYTOCHROME C OXIDASE POLYPEPTIDE VIC-2"/>
    <property type="match status" value="1"/>
</dbReference>
<dbReference type="EMBL" id="UYJE01009989">
    <property type="protein sequence ID" value="VDI78553.1"/>
    <property type="molecule type" value="Genomic_DNA"/>
</dbReference>
<dbReference type="SUPFAM" id="SSF57196">
    <property type="entry name" value="EGF/Laminin"/>
    <property type="match status" value="2"/>
</dbReference>
<dbReference type="AlphaFoldDB" id="A0A8B6HF28"/>
<dbReference type="Proteomes" id="UP000596742">
    <property type="component" value="Unassembled WGS sequence"/>
</dbReference>
<feature type="disulfide bond" evidence="5">
    <location>
        <begin position="193"/>
        <end position="202"/>
    </location>
</feature>
<evidence type="ECO:0000313" key="8">
    <source>
        <dbReference type="EMBL" id="VDI78553.1"/>
    </source>
</evidence>
<keyword evidence="1 5" id="KW-0245">EGF-like domain</keyword>
<evidence type="ECO:0000256" key="1">
    <source>
        <dbReference type="ARBA" id="ARBA00022536"/>
    </source>
</evidence>
<evidence type="ECO:0000313" key="9">
    <source>
        <dbReference type="Proteomes" id="UP000596742"/>
    </source>
</evidence>
<dbReference type="CDD" id="cd00054">
    <property type="entry name" value="EGF_CA"/>
    <property type="match status" value="2"/>
</dbReference>
<keyword evidence="4 5" id="KW-1015">Disulfide bond</keyword>
<evidence type="ECO:0000256" key="4">
    <source>
        <dbReference type="ARBA" id="ARBA00023157"/>
    </source>
</evidence>
<proteinExistence type="predicted"/>
<dbReference type="PROSITE" id="PS50026">
    <property type="entry name" value="EGF_3"/>
    <property type="match status" value="2"/>
</dbReference>
<evidence type="ECO:0000256" key="2">
    <source>
        <dbReference type="ARBA" id="ARBA00022729"/>
    </source>
</evidence>
<evidence type="ECO:0000256" key="6">
    <source>
        <dbReference type="SAM" id="SignalP"/>
    </source>
</evidence>
<feature type="domain" description="EGF-like" evidence="7">
    <location>
        <begin position="167"/>
        <end position="203"/>
    </location>
</feature>
<organism evidence="8 9">
    <name type="scientific">Mytilus galloprovincialis</name>
    <name type="common">Mediterranean mussel</name>
    <dbReference type="NCBI Taxonomy" id="29158"/>
    <lineage>
        <taxon>Eukaryota</taxon>
        <taxon>Metazoa</taxon>
        <taxon>Spiralia</taxon>
        <taxon>Lophotrochozoa</taxon>
        <taxon>Mollusca</taxon>
        <taxon>Bivalvia</taxon>
        <taxon>Autobranchia</taxon>
        <taxon>Pteriomorphia</taxon>
        <taxon>Mytilida</taxon>
        <taxon>Mytiloidea</taxon>
        <taxon>Mytilidae</taxon>
        <taxon>Mytilinae</taxon>
        <taxon>Mytilus</taxon>
    </lineage>
</organism>
<dbReference type="PANTHER" id="PTHR12916:SF4">
    <property type="entry name" value="UNINFLATABLE, ISOFORM C"/>
    <property type="match status" value="1"/>
</dbReference>
<dbReference type="InterPro" id="IPR001881">
    <property type="entry name" value="EGF-like_Ca-bd_dom"/>
</dbReference>
<comment type="caution">
    <text evidence="5">Lacks conserved residue(s) required for the propagation of feature annotation.</text>
</comment>
<dbReference type="SMART" id="SM00181">
    <property type="entry name" value="EGF"/>
    <property type="match status" value="2"/>
</dbReference>
<dbReference type="PROSITE" id="PS00022">
    <property type="entry name" value="EGF_1"/>
    <property type="match status" value="1"/>
</dbReference>
<name>A0A8B6HF28_MYTGA</name>
<sequence length="217" mass="24330">MGKILIICFCFFFAHLYTCSCHLITGGSFQNHNHMDTYVMISYKNIGPKMCVKECMSHNGCNSVNFRTETLVCESLTVSYPGDQLSNVSGYSFTEINRWTQDKSACWPNPCGGRTRCVTAAYNNQPICLRYDDPCHNVTCDNDGVCRNDNGGYRCDCEDGFYGPHCEYTPCSTNPCNNGGSCTYTGSSFSCNCTNGHYGSKCQNYRSSCFWCKKKKK</sequence>
<dbReference type="Gene3D" id="2.10.25.10">
    <property type="entry name" value="Laminin"/>
    <property type="match status" value="2"/>
</dbReference>
<evidence type="ECO:0000256" key="3">
    <source>
        <dbReference type="ARBA" id="ARBA00022737"/>
    </source>
</evidence>
<accession>A0A8B6HF28</accession>
<keyword evidence="9" id="KW-1185">Reference proteome</keyword>
<reference evidence="8" key="1">
    <citation type="submission" date="2018-11" db="EMBL/GenBank/DDBJ databases">
        <authorList>
            <person name="Alioto T."/>
            <person name="Alioto T."/>
        </authorList>
    </citation>
    <scope>NUCLEOTIDE SEQUENCE</scope>
</reference>